<reference evidence="10 11" key="1">
    <citation type="submission" date="2015-05" db="EMBL/GenBank/DDBJ databases">
        <title>Photobacterium galathea sp. nov.</title>
        <authorList>
            <person name="Machado H."/>
            <person name="Gram L."/>
        </authorList>
    </citation>
    <scope>NUCLEOTIDE SEQUENCE [LARGE SCALE GENOMIC DNA]</scope>
    <source>
        <strain evidence="10 11">DSM 25995</strain>
    </source>
</reference>
<dbReference type="InterPro" id="IPR005123">
    <property type="entry name" value="Oxoglu/Fe-dep_dioxygenase_dom"/>
</dbReference>
<sequence>MNVSDCSDPAWQLVDHGQLYWQPAFYSSTQADQLYHQLLDELDWQQRPITMFGRQVLQPRLQAWCGEATYCYSGLSMRPDPWTPTLLTIREHIEQALVDIPGVRFNSVLANLYRDGADYMGWHQDNEPELGAEPVIASLSLGETRRFVLRHIDSKYKREYALSHGSLLVMAGQLQAHWQHSVPKTRLPKTPRINLTFRYIHQ</sequence>
<dbReference type="AlphaFoldDB" id="A0A0J1GTK5"/>
<dbReference type="GO" id="GO:0046872">
    <property type="term" value="F:metal ion binding"/>
    <property type="evidence" value="ECO:0007669"/>
    <property type="project" value="UniProtKB-KW"/>
</dbReference>
<dbReference type="InterPro" id="IPR037151">
    <property type="entry name" value="AlkB-like_sf"/>
</dbReference>
<evidence type="ECO:0000256" key="3">
    <source>
        <dbReference type="ARBA" id="ARBA00022763"/>
    </source>
</evidence>
<dbReference type="GO" id="GO:0016787">
    <property type="term" value="F:hydrolase activity"/>
    <property type="evidence" value="ECO:0007669"/>
    <property type="project" value="UniProtKB-ARBA"/>
</dbReference>
<keyword evidence="8" id="KW-0234">DNA repair</keyword>
<name>A0A0J1GTK5_9GAMM</name>
<dbReference type="GO" id="GO:0140097">
    <property type="term" value="F:catalytic activity, acting on DNA"/>
    <property type="evidence" value="ECO:0007669"/>
    <property type="project" value="UniProtKB-ARBA"/>
</dbReference>
<keyword evidence="6" id="KW-0560">Oxidoreductase</keyword>
<accession>A0A0J1GTK5</accession>
<comment type="cofactor">
    <cofactor evidence="1">
        <name>Fe(2+)</name>
        <dbReference type="ChEBI" id="CHEBI:29033"/>
    </cofactor>
</comment>
<keyword evidence="3" id="KW-0227">DNA damage</keyword>
<evidence type="ECO:0000259" key="9">
    <source>
        <dbReference type="PROSITE" id="PS51471"/>
    </source>
</evidence>
<dbReference type="Pfam" id="PF13532">
    <property type="entry name" value="2OG-FeII_Oxy_2"/>
    <property type="match status" value="1"/>
</dbReference>
<dbReference type="GO" id="GO:0032451">
    <property type="term" value="F:demethylase activity"/>
    <property type="evidence" value="ECO:0007669"/>
    <property type="project" value="UniProtKB-ARBA"/>
</dbReference>
<dbReference type="FunFam" id="2.60.120.590:FF:000004">
    <property type="entry name" value="DNA oxidative demethylase ALKBH2"/>
    <property type="match status" value="1"/>
</dbReference>
<dbReference type="GO" id="GO:0051213">
    <property type="term" value="F:dioxygenase activity"/>
    <property type="evidence" value="ECO:0007669"/>
    <property type="project" value="UniProtKB-KW"/>
</dbReference>
<keyword evidence="4" id="KW-0460">Magnesium</keyword>
<evidence type="ECO:0000256" key="1">
    <source>
        <dbReference type="ARBA" id="ARBA00001954"/>
    </source>
</evidence>
<protein>
    <submittedName>
        <fullName evidence="10">DNA repair protein</fullName>
    </submittedName>
</protein>
<dbReference type="PATRIC" id="fig|754436.4.peg.119"/>
<evidence type="ECO:0000313" key="10">
    <source>
        <dbReference type="EMBL" id="KLV03053.1"/>
    </source>
</evidence>
<dbReference type="Proteomes" id="UP000036426">
    <property type="component" value="Unassembled WGS sequence"/>
</dbReference>
<evidence type="ECO:0000256" key="6">
    <source>
        <dbReference type="ARBA" id="ARBA00023002"/>
    </source>
</evidence>
<evidence type="ECO:0000256" key="7">
    <source>
        <dbReference type="ARBA" id="ARBA00023004"/>
    </source>
</evidence>
<dbReference type="GO" id="GO:0006307">
    <property type="term" value="P:DNA alkylation repair"/>
    <property type="evidence" value="ECO:0007669"/>
    <property type="project" value="InterPro"/>
</dbReference>
<dbReference type="OrthoDB" id="190276at2"/>
<evidence type="ECO:0000313" key="11">
    <source>
        <dbReference type="Proteomes" id="UP000036426"/>
    </source>
</evidence>
<dbReference type="PROSITE" id="PS51471">
    <property type="entry name" value="FE2OG_OXY"/>
    <property type="match status" value="1"/>
</dbReference>
<keyword evidence="5" id="KW-0223">Dioxygenase</keyword>
<dbReference type="Gene3D" id="2.60.120.590">
    <property type="entry name" value="Alpha-ketoglutarate-dependent dioxygenase AlkB-like"/>
    <property type="match status" value="1"/>
</dbReference>
<dbReference type="InterPro" id="IPR032854">
    <property type="entry name" value="ALKBH3"/>
</dbReference>
<dbReference type="EMBL" id="LDOV01000001">
    <property type="protein sequence ID" value="KLV03053.1"/>
    <property type="molecule type" value="Genomic_DNA"/>
</dbReference>
<evidence type="ECO:0000256" key="5">
    <source>
        <dbReference type="ARBA" id="ARBA00022964"/>
    </source>
</evidence>
<comment type="caution">
    <text evidence="10">The sequence shown here is derived from an EMBL/GenBank/DDBJ whole genome shotgun (WGS) entry which is preliminary data.</text>
</comment>
<dbReference type="PANTHER" id="PTHR31212">
    <property type="entry name" value="ALPHA-KETOGLUTARATE-DEPENDENT DIOXYGENASE ALKB HOMOLOG 3"/>
    <property type="match status" value="1"/>
</dbReference>
<evidence type="ECO:0000256" key="8">
    <source>
        <dbReference type="ARBA" id="ARBA00023204"/>
    </source>
</evidence>
<proteinExistence type="predicted"/>
<organism evidence="10 11">
    <name type="scientific">Photobacterium aphoticum</name>
    <dbReference type="NCBI Taxonomy" id="754436"/>
    <lineage>
        <taxon>Bacteria</taxon>
        <taxon>Pseudomonadati</taxon>
        <taxon>Pseudomonadota</taxon>
        <taxon>Gammaproteobacteria</taxon>
        <taxon>Vibrionales</taxon>
        <taxon>Vibrionaceae</taxon>
        <taxon>Photobacterium</taxon>
    </lineage>
</organism>
<dbReference type="PANTHER" id="PTHR31212:SF4">
    <property type="entry name" value="ALPHA-KETOGLUTARATE-DEPENDENT DIOXYGENASE ALKB HOMOLOG 3"/>
    <property type="match status" value="1"/>
</dbReference>
<keyword evidence="2" id="KW-0479">Metal-binding</keyword>
<evidence type="ECO:0000256" key="4">
    <source>
        <dbReference type="ARBA" id="ARBA00022842"/>
    </source>
</evidence>
<gene>
    <name evidence="10" type="ORF">ABT58_00550</name>
</gene>
<keyword evidence="7" id="KW-0408">Iron</keyword>
<dbReference type="SUPFAM" id="SSF51197">
    <property type="entry name" value="Clavaminate synthase-like"/>
    <property type="match status" value="1"/>
</dbReference>
<evidence type="ECO:0000256" key="2">
    <source>
        <dbReference type="ARBA" id="ARBA00022723"/>
    </source>
</evidence>
<dbReference type="GO" id="GO:0016705">
    <property type="term" value="F:oxidoreductase activity, acting on paired donors, with incorporation or reduction of molecular oxygen"/>
    <property type="evidence" value="ECO:0007669"/>
    <property type="project" value="UniProtKB-ARBA"/>
</dbReference>
<feature type="domain" description="Fe2OG dioxygenase" evidence="9">
    <location>
        <begin position="104"/>
        <end position="201"/>
    </location>
</feature>
<dbReference type="RefSeq" id="WP_047872398.1">
    <property type="nucleotide sequence ID" value="NZ_BMYC01000020.1"/>
</dbReference>
<dbReference type="InterPro" id="IPR027450">
    <property type="entry name" value="AlkB-like"/>
</dbReference>
<keyword evidence="11" id="KW-1185">Reference proteome</keyword>